<dbReference type="GO" id="GO:0006508">
    <property type="term" value="P:proteolysis"/>
    <property type="evidence" value="ECO:0007669"/>
    <property type="project" value="InterPro"/>
</dbReference>
<keyword evidence="1" id="KW-0812">Transmembrane</keyword>
<dbReference type="EMBL" id="MVAB01000001">
    <property type="protein sequence ID" value="OPF88784.1"/>
    <property type="molecule type" value="Genomic_DNA"/>
</dbReference>
<keyword evidence="1" id="KW-1133">Transmembrane helix</keyword>
<dbReference type="InterPro" id="IPR007484">
    <property type="entry name" value="Peptidase_M28"/>
</dbReference>
<dbReference type="PANTHER" id="PTHR12147">
    <property type="entry name" value="METALLOPEPTIDASE M28 FAMILY MEMBER"/>
    <property type="match status" value="1"/>
</dbReference>
<comment type="caution">
    <text evidence="3">The sequence shown here is derived from an EMBL/GenBank/DDBJ whole genome shotgun (WGS) entry which is preliminary data.</text>
</comment>
<evidence type="ECO:0000313" key="4">
    <source>
        <dbReference type="Proteomes" id="UP000189970"/>
    </source>
</evidence>
<protein>
    <recommendedName>
        <fullName evidence="2">Peptidase M28 domain-containing protein</fullName>
    </recommendedName>
</protein>
<dbReference type="Pfam" id="PF04389">
    <property type="entry name" value="Peptidase_M28"/>
    <property type="match status" value="1"/>
</dbReference>
<organism evidence="3 4">
    <name type="scientific">Vagococcus martis</name>
    <dbReference type="NCBI Taxonomy" id="1768210"/>
    <lineage>
        <taxon>Bacteria</taxon>
        <taxon>Bacillati</taxon>
        <taxon>Bacillota</taxon>
        <taxon>Bacilli</taxon>
        <taxon>Lactobacillales</taxon>
        <taxon>Enterococcaceae</taxon>
        <taxon>Vagococcus</taxon>
    </lineage>
</organism>
<evidence type="ECO:0000313" key="3">
    <source>
        <dbReference type="EMBL" id="OPF88784.1"/>
    </source>
</evidence>
<accession>A0A1V4DJQ0</accession>
<sequence length="310" mass="35676">MRESSKILLDKYQVRKSTQQKEVFADWISSHLKEYGYDVKRDNYSKNGTNLVVGDIDKADVMLTAHYDTQANFYFPIFMGFSNWISFFLSQLWTLIPMILVLIVIVVISNVWHLDLGAKLIISLLGLFGYNMFVSYSAANKHTANDNTSGVATLLSIMEDLPIELREKVCFVFFDEEESGLIGSMAFNKKHKNIINEKPMINFDCVSDGETLYFVTKKQFRESFFSDLLELSVVTTLKDSSKDYQFGSAFKNVYTSDQIFYKNSVGVCAAKRAPLFGYYIDRVHTKRDTIFDPENIRLLSQIMIVFLHKI</sequence>
<evidence type="ECO:0000259" key="2">
    <source>
        <dbReference type="Pfam" id="PF04389"/>
    </source>
</evidence>
<dbReference type="InterPro" id="IPR045175">
    <property type="entry name" value="M28_fam"/>
</dbReference>
<feature type="transmembrane region" description="Helical" evidence="1">
    <location>
        <begin position="120"/>
        <end position="139"/>
    </location>
</feature>
<reference evidence="3 4" key="1">
    <citation type="submission" date="2017-02" db="EMBL/GenBank/DDBJ databases">
        <title>Vagococcus cremeus sp. nov., isolated from the small intestine of a marten, Martes flavigula.</title>
        <authorList>
            <person name="Tak E.J."/>
            <person name="Bae J.-W."/>
        </authorList>
    </citation>
    <scope>NUCLEOTIDE SEQUENCE [LARGE SCALE GENOMIC DNA]</scope>
    <source>
        <strain evidence="3 4">D7T301</strain>
    </source>
</reference>
<dbReference type="Gene3D" id="3.40.630.10">
    <property type="entry name" value="Zn peptidases"/>
    <property type="match status" value="1"/>
</dbReference>
<dbReference type="AlphaFoldDB" id="A0A1V4DJQ0"/>
<name>A0A1V4DJQ0_9ENTE</name>
<feature type="domain" description="Peptidase M28" evidence="2">
    <location>
        <begin position="141"/>
        <end position="299"/>
    </location>
</feature>
<gene>
    <name evidence="3" type="ORF">BW731_11695</name>
</gene>
<keyword evidence="4" id="KW-1185">Reference proteome</keyword>
<dbReference type="RefSeq" id="WP_079348366.1">
    <property type="nucleotide sequence ID" value="NZ_MVAB01000001.1"/>
</dbReference>
<evidence type="ECO:0000256" key="1">
    <source>
        <dbReference type="SAM" id="Phobius"/>
    </source>
</evidence>
<dbReference type="Proteomes" id="UP000189970">
    <property type="component" value="Unassembled WGS sequence"/>
</dbReference>
<dbReference type="GO" id="GO:0008235">
    <property type="term" value="F:metalloexopeptidase activity"/>
    <property type="evidence" value="ECO:0007669"/>
    <property type="project" value="InterPro"/>
</dbReference>
<feature type="transmembrane region" description="Helical" evidence="1">
    <location>
        <begin position="84"/>
        <end position="108"/>
    </location>
</feature>
<dbReference type="SUPFAM" id="SSF53187">
    <property type="entry name" value="Zn-dependent exopeptidases"/>
    <property type="match status" value="1"/>
</dbReference>
<keyword evidence="1" id="KW-0472">Membrane</keyword>
<proteinExistence type="predicted"/>
<dbReference type="PANTHER" id="PTHR12147:SF26">
    <property type="entry name" value="PEPTIDASE M28 DOMAIN-CONTAINING PROTEIN"/>
    <property type="match status" value="1"/>
</dbReference>